<dbReference type="AlphaFoldDB" id="A0A0K1JQK3"/>
<evidence type="ECO:0008006" key="3">
    <source>
        <dbReference type="Google" id="ProtNLM"/>
    </source>
</evidence>
<evidence type="ECO:0000313" key="2">
    <source>
        <dbReference type="Proteomes" id="UP000066480"/>
    </source>
</evidence>
<dbReference type="GO" id="GO:0019748">
    <property type="term" value="P:secondary metabolic process"/>
    <property type="evidence" value="ECO:0007669"/>
    <property type="project" value="InterPro"/>
</dbReference>
<dbReference type="PATRIC" id="fig|571913.6.peg.2515"/>
<dbReference type="InterPro" id="IPR011009">
    <property type="entry name" value="Kinase-like_dom_sf"/>
</dbReference>
<dbReference type="SUPFAM" id="SSF56112">
    <property type="entry name" value="Protein kinase-like (PK-like)"/>
    <property type="match status" value="1"/>
</dbReference>
<organism evidence="1 2">
    <name type="scientific">Luteipulveratus mongoliensis</name>
    <dbReference type="NCBI Taxonomy" id="571913"/>
    <lineage>
        <taxon>Bacteria</taxon>
        <taxon>Bacillati</taxon>
        <taxon>Actinomycetota</taxon>
        <taxon>Actinomycetes</taxon>
        <taxon>Micrococcales</taxon>
        <taxon>Dermacoccaceae</taxon>
        <taxon>Luteipulveratus</taxon>
    </lineage>
</organism>
<protein>
    <recommendedName>
        <fullName evidence="3">Aminoglycoside resistance protein</fullName>
    </recommendedName>
</protein>
<reference evidence="1 2" key="1">
    <citation type="submission" date="2015-03" db="EMBL/GenBank/DDBJ databases">
        <title>Luteipulveratus halotolerans sp. nov., a novel actinobacterium (Dermacoccaceae) from Sarawak, Malaysia.</title>
        <authorList>
            <person name="Juboi H."/>
            <person name="Basik A."/>
            <person name="Shamsul S.S."/>
            <person name="Arnold P."/>
            <person name="Schmitt E.K."/>
            <person name="Sanglier J.-J."/>
            <person name="Yeo T."/>
        </authorList>
    </citation>
    <scope>NUCLEOTIDE SEQUENCE [LARGE SCALE GENOMIC DNA]</scope>
    <source>
        <strain evidence="1 2">MN07-A0370</strain>
    </source>
</reference>
<dbReference type="Proteomes" id="UP000066480">
    <property type="component" value="Chromosome"/>
</dbReference>
<dbReference type="EMBL" id="CP011112">
    <property type="protein sequence ID" value="AKU18868.1"/>
    <property type="molecule type" value="Genomic_DNA"/>
</dbReference>
<sequence length="293" mass="32637">MVSGHEPEGGVEGTDWLRDLPRLVSECASEWDLEPTGAVLHGMCAVVIPCRHDGDSVMLKVTWPHPEAAHEHLALRAWDGDGAVRLVAADPSRWAMLLEALDPERPLADVDVDESNRVIGDLLHHLDRPAFPQLVTLSTECTRWAERMRVEGPRALPRRMAERAAAIFRELGSADDIDARLVNSDLHDENVLAGDRAPWLAIDPKPVAGVPEFAIAPLMWNRLEEAIAAPSARNHLRRRLEIACEAGGFSEELARDWTFARCALNAVWENERPDDADRDWISHMVTVCKAMQD</sequence>
<dbReference type="Pfam" id="PF04655">
    <property type="entry name" value="APH_6_hur"/>
    <property type="match status" value="1"/>
</dbReference>
<gene>
    <name evidence="1" type="ORF">VV02_12340</name>
</gene>
<keyword evidence="2" id="KW-1185">Reference proteome</keyword>
<evidence type="ECO:0000313" key="1">
    <source>
        <dbReference type="EMBL" id="AKU18868.1"/>
    </source>
</evidence>
<dbReference type="GO" id="GO:0016773">
    <property type="term" value="F:phosphotransferase activity, alcohol group as acceptor"/>
    <property type="evidence" value="ECO:0007669"/>
    <property type="project" value="InterPro"/>
</dbReference>
<accession>A0A0K1JQK3</accession>
<name>A0A0K1JQK3_9MICO</name>
<dbReference type="KEGG" id="lmoi:VV02_12340"/>
<proteinExistence type="predicted"/>
<dbReference type="STRING" id="571913.VV02_12340"/>
<dbReference type="InterPro" id="IPR006748">
    <property type="entry name" value="NH2Glyco/OHUrea_AB-resist_kin"/>
</dbReference>